<dbReference type="InterPro" id="IPR000477">
    <property type="entry name" value="RT_dom"/>
</dbReference>
<keyword evidence="2" id="KW-0695">RNA-directed DNA polymerase</keyword>
<dbReference type="CDD" id="cd01650">
    <property type="entry name" value="RT_nLTR_like"/>
    <property type="match status" value="1"/>
</dbReference>
<keyword evidence="2" id="KW-0808">Transferase</keyword>
<evidence type="ECO:0000313" key="2">
    <source>
        <dbReference type="EMBL" id="KMQ86754.1"/>
    </source>
</evidence>
<dbReference type="PANTHER" id="PTHR33332">
    <property type="entry name" value="REVERSE TRANSCRIPTASE DOMAIN-CONTAINING PROTEIN"/>
    <property type="match status" value="1"/>
</dbReference>
<reference evidence="2 3" key="1">
    <citation type="submission" date="2015-04" db="EMBL/GenBank/DDBJ databases">
        <title>Lasius niger genome sequencing.</title>
        <authorList>
            <person name="Konorov E.A."/>
            <person name="Nikitin M.A."/>
            <person name="Kirill M.V."/>
            <person name="Chang P."/>
        </authorList>
    </citation>
    <scope>NUCLEOTIDE SEQUENCE [LARGE SCALE GENOMIC DNA]</scope>
    <source>
        <tissue evidence="2">Whole</tissue>
    </source>
</reference>
<dbReference type="Pfam" id="PF00078">
    <property type="entry name" value="RVT_1"/>
    <property type="match status" value="1"/>
</dbReference>
<keyword evidence="3" id="KW-1185">Reference proteome</keyword>
<comment type="caution">
    <text evidence="2">The sequence shown here is derived from an EMBL/GenBank/DDBJ whole genome shotgun (WGS) entry which is preliminary data.</text>
</comment>
<evidence type="ECO:0000313" key="3">
    <source>
        <dbReference type="Proteomes" id="UP000036403"/>
    </source>
</evidence>
<name>A0A0J7K8X6_LASNI</name>
<dbReference type="GO" id="GO:0003964">
    <property type="term" value="F:RNA-directed DNA polymerase activity"/>
    <property type="evidence" value="ECO:0007669"/>
    <property type="project" value="UniProtKB-KW"/>
</dbReference>
<dbReference type="STRING" id="67767.A0A0J7K8X6"/>
<dbReference type="PROSITE" id="PS50878">
    <property type="entry name" value="RT_POL"/>
    <property type="match status" value="1"/>
</dbReference>
<proteinExistence type="predicted"/>
<dbReference type="SUPFAM" id="SSF56672">
    <property type="entry name" value="DNA/RNA polymerases"/>
    <property type="match status" value="1"/>
</dbReference>
<protein>
    <submittedName>
        <fullName evidence="2">Rna-directed dna polymerase from mobile element jockey-like protein</fullName>
    </submittedName>
</protein>
<dbReference type="EMBL" id="LBMM01011575">
    <property type="protein sequence ID" value="KMQ86754.1"/>
    <property type="molecule type" value="Genomic_DNA"/>
</dbReference>
<sequence>MISSKEAKEKRKAVEGALNEHYDAFNSIAEAYIEIVSTMHTINSIKEVVNEEIGRACSRFLKPVEDGGTTTTKQDAPRQVSYAHAAGSAADRVCVSRGPSVAIRKTVNLIVEPTEEAAGKYASSQETKDLKAVDPCNVGLKVSRITKIRNNAIRIEACEADFDKLASISGLREAGLVVRKDAGLNPRVIVHGVPSSLSTEEIRSQLASQDVNGAEAKDIKVVYRYPARQGKPYSSCVVELRPETRKKFIFAERVFLGWSACKVADHVRILQCFKCLGFGHLAANCAKAAHCGHCSEEHETRQCRNREKPPLCLNCNLANETDQSHLAFDDYTLLRCDRLDKNGGGVGVYVHTSVNAKLLATSEGITTRARDFRHLEVEAFLEDLDSSDWSVFSTTSCVDKMLTVINHNLLSALHRHAPVREIVQKRPPAPWLNNYIIQKMKQRDLQSLIREAKEKYYLTALKGKQGPSSTWVELKRLGLLGSLAKNRCNFDLNELNSAFTSSSSQYLEVRPVHSVLCSSPGDFGQFDETDFFFADILPKTIKDAICRGNSEAMGVDNISTKCLKLALPSLLPYLLRFFNYMLQGSYYPNLWKSALIRPLPKTKFPGSVTDFRPISLLCTMSKALERIVCDQITDYLEANDLFDNHQSAYRMGFSTQTAALLTDDMRSVIDERMVTIAVLFDFSKAFDRVCHDKLLCKLRKLKFSKPVILWFNNYLKGRKQAVQEVGSLHGVSRSRAHLKDLYYADDLLIYHHYPPNKINECIKDINAEIESIKSWAESNDLLLNNAKTKAMIIGSARYLNVMRPENTSVILVGNDPVPFSKSIKYLGITLTSTLDWNAHVISNVKKINTTLYRLKICKRYLPTSVRSTLVTCLINPILDYACLVYYDLTSEQNTKLQRAYNSCVRMIFDVKRDAHIIPFYSRLNWLKVKERREYFLGTFMHRLLHTKKPKYLFDRFTFGANSNVRTTRVSYKVLLLPTCRTEIFKNSFMYTAAEFWNELPEQFRALPNTRLFCDTLYKYIMGRHKYDSHS</sequence>
<organism evidence="2 3">
    <name type="scientific">Lasius niger</name>
    <name type="common">Black garden ant</name>
    <dbReference type="NCBI Taxonomy" id="67767"/>
    <lineage>
        <taxon>Eukaryota</taxon>
        <taxon>Metazoa</taxon>
        <taxon>Ecdysozoa</taxon>
        <taxon>Arthropoda</taxon>
        <taxon>Hexapoda</taxon>
        <taxon>Insecta</taxon>
        <taxon>Pterygota</taxon>
        <taxon>Neoptera</taxon>
        <taxon>Endopterygota</taxon>
        <taxon>Hymenoptera</taxon>
        <taxon>Apocrita</taxon>
        <taxon>Aculeata</taxon>
        <taxon>Formicoidea</taxon>
        <taxon>Formicidae</taxon>
        <taxon>Formicinae</taxon>
        <taxon>Lasius</taxon>
        <taxon>Lasius</taxon>
    </lineage>
</organism>
<accession>A0A0J7K8X6</accession>
<dbReference type="Proteomes" id="UP000036403">
    <property type="component" value="Unassembled WGS sequence"/>
</dbReference>
<keyword evidence="2" id="KW-0548">Nucleotidyltransferase</keyword>
<feature type="domain" description="Reverse transcriptase" evidence="1">
    <location>
        <begin position="580"/>
        <end position="830"/>
    </location>
</feature>
<dbReference type="OrthoDB" id="8122238at2759"/>
<gene>
    <name evidence="2" type="ORF">RF55_14191</name>
</gene>
<evidence type="ECO:0000259" key="1">
    <source>
        <dbReference type="PROSITE" id="PS50878"/>
    </source>
</evidence>
<dbReference type="AlphaFoldDB" id="A0A0J7K8X6"/>
<dbReference type="InterPro" id="IPR043502">
    <property type="entry name" value="DNA/RNA_pol_sf"/>
</dbReference>
<dbReference type="PaxDb" id="67767-A0A0J7K8X6"/>